<dbReference type="EMBL" id="CP038267">
    <property type="protein sequence ID" value="QBR93138.1"/>
    <property type="molecule type" value="Genomic_DNA"/>
</dbReference>
<dbReference type="InterPro" id="IPR050261">
    <property type="entry name" value="FrsA_esterase"/>
</dbReference>
<reference evidence="3 4" key="1">
    <citation type="submission" date="2019-03" db="EMBL/GenBank/DDBJ databases">
        <title>Three New Species of Nocardioides, Nocardioides euryhalodurans sp. nov., Nocardioides seonyuensis sp. nov. and Nocardioides eburneoflavus sp. nov., Iolated from Soil.</title>
        <authorList>
            <person name="Roh S.G."/>
            <person name="Lee C."/>
            <person name="Kim M.-K."/>
            <person name="Kim S.B."/>
        </authorList>
    </citation>
    <scope>NUCLEOTIDE SEQUENCE [LARGE SCALE GENOMIC DNA]</scope>
    <source>
        <strain evidence="3 4">MMS17-SY117</strain>
    </source>
</reference>
<evidence type="ECO:0000313" key="4">
    <source>
        <dbReference type="Proteomes" id="UP000294894"/>
    </source>
</evidence>
<dbReference type="OrthoDB" id="9765647at2"/>
<dbReference type="PANTHER" id="PTHR22946:SF12">
    <property type="entry name" value="CONIDIAL PIGMENT BIOSYNTHESIS PROTEIN AYG1 (AFU_ORTHOLOGUE AFUA_2G17550)"/>
    <property type="match status" value="1"/>
</dbReference>
<dbReference type="RefSeq" id="WP_135078259.1">
    <property type="nucleotide sequence ID" value="NZ_CP038267.1"/>
</dbReference>
<evidence type="ECO:0000256" key="2">
    <source>
        <dbReference type="ARBA" id="ARBA00022801"/>
    </source>
</evidence>
<dbReference type="InterPro" id="IPR029058">
    <property type="entry name" value="AB_hydrolase_fold"/>
</dbReference>
<organism evidence="3 4">
    <name type="scientific">Nocardioides euryhalodurans</name>
    <dbReference type="NCBI Taxonomy" id="2518370"/>
    <lineage>
        <taxon>Bacteria</taxon>
        <taxon>Bacillati</taxon>
        <taxon>Actinomycetota</taxon>
        <taxon>Actinomycetes</taxon>
        <taxon>Propionibacteriales</taxon>
        <taxon>Nocardioidaceae</taxon>
        <taxon>Nocardioides</taxon>
    </lineage>
</organism>
<dbReference type="Gene3D" id="1.20.1440.110">
    <property type="entry name" value="acylaminoacyl peptidase"/>
    <property type="match status" value="1"/>
</dbReference>
<comment type="similarity">
    <text evidence="1">Belongs to the AB hydrolase superfamily.</text>
</comment>
<dbReference type="InterPro" id="IPR010520">
    <property type="entry name" value="FrsA-like"/>
</dbReference>
<dbReference type="SUPFAM" id="SSF53474">
    <property type="entry name" value="alpha/beta-Hydrolases"/>
    <property type="match status" value="1"/>
</dbReference>
<dbReference type="PANTHER" id="PTHR22946">
    <property type="entry name" value="DIENELACTONE HYDROLASE DOMAIN-CONTAINING PROTEIN-RELATED"/>
    <property type="match status" value="1"/>
</dbReference>
<dbReference type="Proteomes" id="UP000294894">
    <property type="component" value="Chromosome"/>
</dbReference>
<dbReference type="GO" id="GO:0016787">
    <property type="term" value="F:hydrolase activity"/>
    <property type="evidence" value="ECO:0007669"/>
    <property type="project" value="UniProtKB-KW"/>
</dbReference>
<gene>
    <name evidence="3" type="ORF">EXE57_13305</name>
</gene>
<name>A0A4P7GLW1_9ACTN</name>
<proteinExistence type="inferred from homology"/>
<sequence>MTDARVAAALEHWAPRFIQNGVDYNDFVATTARVSSWEDWLPEWSRTAAVHEREAQECEARDRSLSAGHAWLRAAVCHHFGKFVWMVDRDLAAAAGDRAVAAMYHAHAHLDPTAERVAVPLDGEQVVANLRRPPGVPRPPLVVLVPGLDSTKEEFFWLEQSFLDRGMATVSLDGPGQGETAALLPARHDYEVAVSALLDVLAGRDDLDLARTGLYGVSLGGYYAPRVTAHEPRVRAMVAMAGPYRWGDLWDSLPPMTRETWTVKSHATSSGEARDRAALLDLTGVCERIDVPALYVTGKLDRLVPWEQTRQQSEATAGSELLAYDDGNHGCSNLSAAVRPMMADWMRERLAALPH</sequence>
<dbReference type="Pfam" id="PF06500">
    <property type="entry name" value="FrsA-like"/>
    <property type="match status" value="1"/>
</dbReference>
<keyword evidence="2 3" id="KW-0378">Hydrolase</keyword>
<evidence type="ECO:0000256" key="1">
    <source>
        <dbReference type="ARBA" id="ARBA00008645"/>
    </source>
</evidence>
<keyword evidence="4" id="KW-1185">Reference proteome</keyword>
<accession>A0A4P7GLW1</accession>
<evidence type="ECO:0000313" key="3">
    <source>
        <dbReference type="EMBL" id="QBR93138.1"/>
    </source>
</evidence>
<dbReference type="Gene3D" id="3.40.50.1820">
    <property type="entry name" value="alpha/beta hydrolase"/>
    <property type="match status" value="1"/>
</dbReference>
<dbReference type="AlphaFoldDB" id="A0A4P7GLW1"/>
<protein>
    <submittedName>
        <fullName evidence="3">Alpha/beta hydrolase</fullName>
    </submittedName>
</protein>
<dbReference type="KEGG" id="noy:EXE57_13305"/>